<proteinExistence type="predicted"/>
<organism evidence="1">
    <name type="scientific">Anopheles atroparvus</name>
    <name type="common">European mosquito</name>
    <dbReference type="NCBI Taxonomy" id="41427"/>
    <lineage>
        <taxon>Eukaryota</taxon>
        <taxon>Metazoa</taxon>
        <taxon>Ecdysozoa</taxon>
        <taxon>Arthropoda</taxon>
        <taxon>Hexapoda</taxon>
        <taxon>Insecta</taxon>
        <taxon>Pterygota</taxon>
        <taxon>Neoptera</taxon>
        <taxon>Endopterygota</taxon>
        <taxon>Diptera</taxon>
        <taxon>Nematocera</taxon>
        <taxon>Culicoidea</taxon>
        <taxon>Culicidae</taxon>
        <taxon>Anophelinae</taxon>
        <taxon>Anopheles</taxon>
    </lineage>
</organism>
<dbReference type="AlphaFoldDB" id="A0A182IJX5"/>
<accession>A0A182IJX5</accession>
<dbReference type="SUPFAM" id="SSF63748">
    <property type="entry name" value="Tudor/PWWP/MBT"/>
    <property type="match status" value="1"/>
</dbReference>
<reference evidence="1" key="1">
    <citation type="submission" date="2022-08" db="UniProtKB">
        <authorList>
            <consortium name="EnsemblMetazoa"/>
        </authorList>
    </citation>
    <scope>IDENTIFICATION</scope>
    <source>
        <strain evidence="1">EBRO</strain>
    </source>
</reference>
<name>A0A182IJX5_ANOAO</name>
<dbReference type="EnsemblMetazoa" id="AATE000575-RA">
    <property type="protein sequence ID" value="AATE000575-PA.1"/>
    <property type="gene ID" value="AATE000575"/>
</dbReference>
<dbReference type="Pfam" id="PF00567">
    <property type="entry name" value="TUDOR"/>
    <property type="match status" value="1"/>
</dbReference>
<protein>
    <submittedName>
        <fullName evidence="1">Tudor domain-containing protein</fullName>
    </submittedName>
</protein>
<dbReference type="Gene3D" id="2.30.30.140">
    <property type="match status" value="1"/>
</dbReference>
<dbReference type="InterPro" id="IPR002999">
    <property type="entry name" value="Tudor"/>
</dbReference>
<evidence type="ECO:0000313" key="1">
    <source>
        <dbReference type="EnsemblMetazoa" id="AATE000575-PA.1"/>
    </source>
</evidence>
<dbReference type="VEuPathDB" id="VectorBase:AATE000575"/>
<sequence>MEIPPLDQRGPNAGKTRKLVLDVAMKCKQLPKGPKPVYPMGPNDYVVVQSVDYNQVYFVTEEQYRKWSKKTRSMVPTSLNYLKKAPCVGALLIVNSRQPSRCYRVRVLRVFRQYARVYLIDIGETRTMKWADLSPMPAAWKRIPNTLLKIHVINDWLGPTTMEWLKTYAGGVRFWNLSVAPAITLSEIVKRVFED</sequence>
<dbReference type="SMART" id="SM00333">
    <property type="entry name" value="TUDOR"/>
    <property type="match status" value="1"/>
</dbReference>